<evidence type="ECO:0000313" key="11">
    <source>
        <dbReference type="EMBL" id="KAH7324362.1"/>
    </source>
</evidence>
<feature type="compositionally biased region" description="Basic and acidic residues" evidence="9">
    <location>
        <begin position="493"/>
        <end position="516"/>
    </location>
</feature>
<dbReference type="EC" id="3.6.1.74" evidence="8"/>
<feature type="compositionally biased region" description="Polar residues" evidence="9">
    <location>
        <begin position="287"/>
        <end position="315"/>
    </location>
</feature>
<feature type="compositionally biased region" description="Polar residues" evidence="9">
    <location>
        <begin position="361"/>
        <end position="372"/>
    </location>
</feature>
<feature type="compositionally biased region" description="Low complexity" evidence="9">
    <location>
        <begin position="218"/>
        <end position="240"/>
    </location>
</feature>
<keyword evidence="6 8" id="KW-0539">Nucleus</keyword>
<dbReference type="Gene3D" id="3.20.100.10">
    <property type="entry name" value="mRNA triphosphatase Cet1-like"/>
    <property type="match status" value="1"/>
</dbReference>
<comment type="similarity">
    <text evidence="3 8">Belongs to the fungal TPase family.</text>
</comment>
<evidence type="ECO:0000256" key="5">
    <source>
        <dbReference type="ARBA" id="ARBA00022801"/>
    </source>
</evidence>
<gene>
    <name evidence="11" type="ORF">B0I35DRAFT_160268</name>
</gene>
<dbReference type="GO" id="GO:0140818">
    <property type="term" value="F:mRNA 5'-triphosphate monophosphatase activity"/>
    <property type="evidence" value="ECO:0007669"/>
    <property type="project" value="UniProtKB-EC"/>
</dbReference>
<evidence type="ECO:0000313" key="12">
    <source>
        <dbReference type="Proteomes" id="UP000813444"/>
    </source>
</evidence>
<feature type="compositionally biased region" description="Pro residues" evidence="9">
    <location>
        <begin position="21"/>
        <end position="33"/>
    </location>
</feature>
<dbReference type="Proteomes" id="UP000813444">
    <property type="component" value="Unassembled WGS sequence"/>
</dbReference>
<evidence type="ECO:0000256" key="9">
    <source>
        <dbReference type="SAM" id="MobiDB-lite"/>
    </source>
</evidence>
<dbReference type="InterPro" id="IPR004206">
    <property type="entry name" value="mRNA_triPase_Cet1"/>
</dbReference>
<dbReference type="GO" id="GO:0004651">
    <property type="term" value="F:polynucleotide 5'-phosphatase activity"/>
    <property type="evidence" value="ECO:0007669"/>
    <property type="project" value="UniProtKB-UniRule"/>
</dbReference>
<feature type="region of interest" description="Disordered" evidence="9">
    <location>
        <begin position="1"/>
        <end position="463"/>
    </location>
</feature>
<dbReference type="InterPro" id="IPR040343">
    <property type="entry name" value="Cet1/Ctl1"/>
</dbReference>
<evidence type="ECO:0000256" key="7">
    <source>
        <dbReference type="ARBA" id="ARBA00047740"/>
    </source>
</evidence>
<proteinExistence type="inferred from homology"/>
<comment type="cofactor">
    <cofactor evidence="1 8">
        <name>Mg(2+)</name>
        <dbReference type="ChEBI" id="CHEBI:18420"/>
    </cofactor>
</comment>
<comment type="catalytic activity">
    <reaction evidence="7">
        <text>a 5'-end triphospho-ribonucleoside in mRNA + H2O = a 5'-end diphospho-ribonucleoside in mRNA + phosphate + H(+)</text>
        <dbReference type="Rhea" id="RHEA:67004"/>
        <dbReference type="Rhea" id="RHEA-COMP:17164"/>
        <dbReference type="Rhea" id="RHEA-COMP:17165"/>
        <dbReference type="ChEBI" id="CHEBI:15377"/>
        <dbReference type="ChEBI" id="CHEBI:15378"/>
        <dbReference type="ChEBI" id="CHEBI:43474"/>
        <dbReference type="ChEBI" id="CHEBI:167616"/>
        <dbReference type="ChEBI" id="CHEBI:167618"/>
        <dbReference type="EC" id="3.6.1.74"/>
    </reaction>
    <physiologicalReaction direction="left-to-right" evidence="7">
        <dbReference type="Rhea" id="RHEA:67005"/>
    </physiologicalReaction>
</comment>
<dbReference type="PANTHER" id="PTHR28118:SF1">
    <property type="entry name" value="POLYNUCLEOTIDE 5'-TRIPHOSPHATASE CTL1-RELATED"/>
    <property type="match status" value="1"/>
</dbReference>
<feature type="domain" description="mRNA triphosphatase Cet1-like" evidence="10">
    <location>
        <begin position="546"/>
        <end position="794"/>
    </location>
</feature>
<evidence type="ECO:0000256" key="6">
    <source>
        <dbReference type="ARBA" id="ARBA00023242"/>
    </source>
</evidence>
<dbReference type="GO" id="GO:0031533">
    <property type="term" value="C:mRNA capping enzyme complex"/>
    <property type="evidence" value="ECO:0007669"/>
    <property type="project" value="UniProtKB-UniRule"/>
</dbReference>
<feature type="compositionally biased region" description="Basic and acidic residues" evidence="9">
    <location>
        <begin position="417"/>
        <end position="435"/>
    </location>
</feature>
<dbReference type="CDD" id="cd07470">
    <property type="entry name" value="CYTH-like_mRNA_RTPase"/>
    <property type="match status" value="1"/>
</dbReference>
<dbReference type="PANTHER" id="PTHR28118">
    <property type="entry name" value="POLYNUCLEOTIDE 5'-TRIPHOSPHATASE-RELATED"/>
    <property type="match status" value="1"/>
</dbReference>
<dbReference type="InterPro" id="IPR037009">
    <property type="entry name" value="mRNA_triPase_Cet1_sf"/>
</dbReference>
<dbReference type="SUPFAM" id="SSF55154">
    <property type="entry name" value="CYTH-like phosphatases"/>
    <property type="match status" value="1"/>
</dbReference>
<name>A0A8K0WTP5_9HYPO</name>
<comment type="function">
    <text evidence="8">First step of mRNA capping. Converts the 5'-triphosphate end of a nascent mRNA chain into a diphosphate end.</text>
</comment>
<reference evidence="11" key="1">
    <citation type="journal article" date="2021" name="Nat. Commun.">
        <title>Genetic determinants of endophytism in the Arabidopsis root mycobiome.</title>
        <authorList>
            <person name="Mesny F."/>
            <person name="Miyauchi S."/>
            <person name="Thiergart T."/>
            <person name="Pickel B."/>
            <person name="Atanasova L."/>
            <person name="Karlsson M."/>
            <person name="Huettel B."/>
            <person name="Barry K.W."/>
            <person name="Haridas S."/>
            <person name="Chen C."/>
            <person name="Bauer D."/>
            <person name="Andreopoulos W."/>
            <person name="Pangilinan J."/>
            <person name="LaButti K."/>
            <person name="Riley R."/>
            <person name="Lipzen A."/>
            <person name="Clum A."/>
            <person name="Drula E."/>
            <person name="Henrissat B."/>
            <person name="Kohler A."/>
            <person name="Grigoriev I.V."/>
            <person name="Martin F.M."/>
            <person name="Hacquard S."/>
        </authorList>
    </citation>
    <scope>NUCLEOTIDE SEQUENCE</scope>
    <source>
        <strain evidence="11">MPI-CAGE-CH-0235</strain>
    </source>
</reference>
<sequence>MDLRSVLNTADNGAAGAAKPPLTPQQHPQPRPSHSPAQYGYRGGDYPPHQSQPHPAMPHQSPVAQPQDYPPHHHSAHPQQQHPPNYPPASPYQAPGPYSGRPAPPPLQTAAHSGPGFHDARSPGSMAAPSPYRQPPTPSSVAGGAAGYPFPPQHPDMTSPVQRHQYPPPQYSARQRRDSHSQSVAAHTPGATPSSAASGPGSYVQQHPAVPQTPPVTTPGGHPYSQQRSQSVQSTPTPTSAHSQLAFPSHHPPPAHGSPVVAAHPQPDYNRQPSQPAPPPAPGPSGTRQSTGNFAQPPSPYQQRTPSLAHSQIPQPHSSPRTAAPPRPPQRLSTGSHSAYGSPARDSIQRPRSSHEREHSMSVSPKTRVSSIPSNPEQQHHHPHHRPPTTSEIDPRPLQPPPNPHADPERIMTPAKRKLDDRDLSPRELERKEPRPPPGEVNGAHAQPPHRQPLAPVAERKKRAVYSEPPVWARTIHSLGKNPPSQPNFVLHKKPDPDAKDTKDAKDAKDAKDGRKNGAPSEPGPEDLLGQWEASISGLKPVDGNTKDLADFLFMSVVSNPDIQEILSHRIQFEIEAKLGTLIDKDTNKRVARGGRSEFILDDDGRTAFKSSMTETTHKAFNEYLNQVVLQTDPRQAKSNGGPGRVQVHYKHTREIDRFFELPPELQARIPNCVRTRMPRGRTPKARITYDQKTNEVLGKIIKARVADLDIHMPACPMDCRISINLEMDWDGPVEELEQHGISHQREERFPDRHKDRLSYTHGHYRIDLTQVTQTTIRLGTRRSEKEHELEIELNPNMLLEQGRRAMNGLHNRYQELVEGFLDNVRVMARKAREYNN</sequence>
<evidence type="ECO:0000256" key="8">
    <source>
        <dbReference type="RuleBase" id="RU367053"/>
    </source>
</evidence>
<evidence type="ECO:0000259" key="10">
    <source>
        <dbReference type="Pfam" id="PF02940"/>
    </source>
</evidence>
<dbReference type="AlphaFoldDB" id="A0A8K0WTP5"/>
<evidence type="ECO:0000256" key="3">
    <source>
        <dbReference type="ARBA" id="ARBA00006345"/>
    </source>
</evidence>
<evidence type="ECO:0000256" key="2">
    <source>
        <dbReference type="ARBA" id="ARBA00004123"/>
    </source>
</evidence>
<evidence type="ECO:0000256" key="4">
    <source>
        <dbReference type="ARBA" id="ARBA00022664"/>
    </source>
</evidence>
<keyword evidence="4 8" id="KW-0507">mRNA processing</keyword>
<dbReference type="Pfam" id="PF02940">
    <property type="entry name" value="mRNA_triPase"/>
    <property type="match status" value="1"/>
</dbReference>
<comment type="subcellular location">
    <subcellularLocation>
        <location evidence="2 8">Nucleus</location>
    </subcellularLocation>
</comment>
<dbReference type="GO" id="GO:0006370">
    <property type="term" value="P:7-methylguanosine mRNA capping"/>
    <property type="evidence" value="ECO:0007669"/>
    <property type="project" value="UniProtKB-UniRule"/>
</dbReference>
<feature type="compositionally biased region" description="Polar residues" evidence="9">
    <location>
        <begin position="1"/>
        <end position="11"/>
    </location>
</feature>
<protein>
    <recommendedName>
        <fullName evidence="8">mRNA-capping enzyme subunit beta</fullName>
        <ecNumber evidence="8">3.6.1.74</ecNumber>
    </recommendedName>
    <alternativeName>
        <fullName evidence="8">mRNA 5'-phosphatase</fullName>
    </alternativeName>
    <alternativeName>
        <fullName evidence="8">mRNA 5'-triphosphate monophosphatase</fullName>
    </alternativeName>
</protein>
<dbReference type="EMBL" id="JAGPNK010000003">
    <property type="protein sequence ID" value="KAH7324362.1"/>
    <property type="molecule type" value="Genomic_DNA"/>
</dbReference>
<feature type="region of interest" description="Disordered" evidence="9">
    <location>
        <begin position="476"/>
        <end position="528"/>
    </location>
</feature>
<keyword evidence="8" id="KW-0506">mRNA capping</keyword>
<keyword evidence="12" id="KW-1185">Reference proteome</keyword>
<feature type="compositionally biased region" description="Basic and acidic residues" evidence="9">
    <location>
        <begin position="347"/>
        <end position="360"/>
    </location>
</feature>
<comment type="subunit">
    <text evidence="8">Heterodimer. The mRNA-capping enzyme is composed of two separate chains alpha and beta, respectively a mRNA guanylyltransferase and an mRNA 5'-triphosphate monophosphatase.</text>
</comment>
<keyword evidence="5 8" id="KW-0378">Hydrolase</keyword>
<accession>A0A8K0WTP5</accession>
<comment type="caution">
    <text evidence="11">The sequence shown here is derived from an EMBL/GenBank/DDBJ whole genome shotgun (WGS) entry which is preliminary data.</text>
</comment>
<organism evidence="11 12">
    <name type="scientific">Stachybotrys elegans</name>
    <dbReference type="NCBI Taxonomy" id="80388"/>
    <lineage>
        <taxon>Eukaryota</taxon>
        <taxon>Fungi</taxon>
        <taxon>Dikarya</taxon>
        <taxon>Ascomycota</taxon>
        <taxon>Pezizomycotina</taxon>
        <taxon>Sordariomycetes</taxon>
        <taxon>Hypocreomycetidae</taxon>
        <taxon>Hypocreales</taxon>
        <taxon>Stachybotryaceae</taxon>
        <taxon>Stachybotrys</taxon>
    </lineage>
</organism>
<evidence type="ECO:0000256" key="1">
    <source>
        <dbReference type="ARBA" id="ARBA00001946"/>
    </source>
</evidence>
<feature type="compositionally biased region" description="Low complexity" evidence="9">
    <location>
        <begin position="188"/>
        <end position="210"/>
    </location>
</feature>
<dbReference type="InterPro" id="IPR033469">
    <property type="entry name" value="CYTH-like_dom_sf"/>
</dbReference>
<dbReference type="OrthoDB" id="272147at2759"/>